<feature type="transmembrane region" description="Helical" evidence="1">
    <location>
        <begin position="290"/>
        <end position="310"/>
    </location>
</feature>
<evidence type="ECO:0008006" key="6">
    <source>
        <dbReference type="Google" id="ProtNLM"/>
    </source>
</evidence>
<dbReference type="EMBL" id="CAXDID020000095">
    <property type="protein sequence ID" value="CAL6024100.1"/>
    <property type="molecule type" value="Genomic_DNA"/>
</dbReference>
<dbReference type="EMBL" id="CATOUU010000983">
    <property type="protein sequence ID" value="CAI9964819.1"/>
    <property type="molecule type" value="Genomic_DNA"/>
</dbReference>
<proteinExistence type="predicted"/>
<gene>
    <name evidence="4" type="ORF">HINF_LOCUS29450</name>
    <name evidence="3" type="ORF">HINF_LOCUS52464</name>
</gene>
<reference evidence="4 5" key="2">
    <citation type="submission" date="2024-07" db="EMBL/GenBank/DDBJ databases">
        <authorList>
            <person name="Akdeniz Z."/>
        </authorList>
    </citation>
    <scope>NUCLEOTIDE SEQUENCE [LARGE SCALE GENOMIC DNA]</scope>
</reference>
<evidence type="ECO:0000313" key="3">
    <source>
        <dbReference type="EMBL" id="CAI9964819.1"/>
    </source>
</evidence>
<name>A0AA86R2Z1_9EUKA</name>
<dbReference type="Proteomes" id="UP001642409">
    <property type="component" value="Unassembled WGS sequence"/>
</dbReference>
<keyword evidence="5" id="KW-1185">Reference proteome</keyword>
<protein>
    <recommendedName>
        <fullName evidence="6">Transmembrane protein</fullName>
    </recommendedName>
</protein>
<evidence type="ECO:0000313" key="4">
    <source>
        <dbReference type="EMBL" id="CAL6024100.1"/>
    </source>
</evidence>
<keyword evidence="1" id="KW-0812">Transmembrane</keyword>
<keyword evidence="2" id="KW-0732">Signal</keyword>
<evidence type="ECO:0000313" key="5">
    <source>
        <dbReference type="Proteomes" id="UP001642409"/>
    </source>
</evidence>
<reference evidence="3" key="1">
    <citation type="submission" date="2023-06" db="EMBL/GenBank/DDBJ databases">
        <authorList>
            <person name="Kurt Z."/>
        </authorList>
    </citation>
    <scope>NUCLEOTIDE SEQUENCE</scope>
</reference>
<keyword evidence="1" id="KW-0472">Membrane</keyword>
<evidence type="ECO:0000256" key="1">
    <source>
        <dbReference type="SAM" id="Phobius"/>
    </source>
</evidence>
<feature type="signal peptide" evidence="2">
    <location>
        <begin position="1"/>
        <end position="18"/>
    </location>
</feature>
<accession>A0AA86R2Z1</accession>
<comment type="caution">
    <text evidence="3">The sequence shown here is derived from an EMBL/GenBank/DDBJ whole genome shotgun (WGS) entry which is preliminary data.</text>
</comment>
<organism evidence="3">
    <name type="scientific">Hexamita inflata</name>
    <dbReference type="NCBI Taxonomy" id="28002"/>
    <lineage>
        <taxon>Eukaryota</taxon>
        <taxon>Metamonada</taxon>
        <taxon>Diplomonadida</taxon>
        <taxon>Hexamitidae</taxon>
        <taxon>Hexamitinae</taxon>
        <taxon>Hexamita</taxon>
    </lineage>
</organism>
<feature type="chain" id="PRO_5041686324" description="Transmembrane protein" evidence="2">
    <location>
        <begin position="19"/>
        <end position="318"/>
    </location>
</feature>
<sequence length="318" mass="36998">MLSYCFIQVLQFIQLISADNLMSSQDIATFQLQQTDIAQLSIKSCNSKYECLEIPTSFYNINSTYPLSTITLSPRALRSVLYASKLLFTMNNNVQKLFDIQTFQYSDIKLQKSLHYHQLSNQIILIAPKSFTQKIQLCFDVDTTSDKSKFAFESREASQVSNHNIKWDAKFSCLNIQQLVTQSIQISYVENELYDQNFLNFDNHDILVLNSDNSLKLFENYYLIQCKDSRCHYTVDREVLDISTHVINNQLQTDLLEKGWYAVIGQNSTQIGHSIICIKNAKKYKLKFEWEYMVVLIVIVGVVWGVWILFDRIMSKSR</sequence>
<dbReference type="AlphaFoldDB" id="A0AA86R2Z1"/>
<evidence type="ECO:0000256" key="2">
    <source>
        <dbReference type="SAM" id="SignalP"/>
    </source>
</evidence>
<keyword evidence="1" id="KW-1133">Transmembrane helix</keyword>